<dbReference type="RefSeq" id="WP_174494303.1">
    <property type="nucleotide sequence ID" value="NZ_CADDWK010000001.1"/>
</dbReference>
<keyword evidence="2" id="KW-1185">Reference proteome</keyword>
<proteinExistence type="predicted"/>
<evidence type="ECO:0008006" key="3">
    <source>
        <dbReference type="Google" id="ProtNLM"/>
    </source>
</evidence>
<gene>
    <name evidence="1" type="ORF">HNQ94_000574</name>
</gene>
<dbReference type="PROSITE" id="PS51257">
    <property type="entry name" value="PROKAR_LIPOPROTEIN"/>
    <property type="match status" value="1"/>
</dbReference>
<dbReference type="Proteomes" id="UP000581688">
    <property type="component" value="Unassembled WGS sequence"/>
</dbReference>
<evidence type="ECO:0000313" key="2">
    <source>
        <dbReference type="Proteomes" id="UP000581688"/>
    </source>
</evidence>
<protein>
    <recommendedName>
        <fullName evidence="3">Lipoprotein</fullName>
    </recommendedName>
</protein>
<accession>A0A841Q1K5</accession>
<evidence type="ECO:0000313" key="1">
    <source>
        <dbReference type="EMBL" id="MBB6452153.1"/>
    </source>
</evidence>
<dbReference type="AlphaFoldDB" id="A0A841Q1K5"/>
<sequence>MQIKGVKKFLLLLFSLSLIFLLSGCFLSEEKALENAKEEAEKSFMADPLETNQKIDDISIYLPEGMEINGSSNNNVFLAKEDQDYLLFYNQFESEDSQHLFEGIKARPESLLLHSYEDDKRFGYIAVFPHQEEEYELQVGIGGVKITTITTLDNLEEESSDLMEIVNSSILNNEK</sequence>
<comment type="caution">
    <text evidence="1">The sequence shown here is derived from an EMBL/GenBank/DDBJ whole genome shotgun (WGS) entry which is preliminary data.</text>
</comment>
<dbReference type="EMBL" id="JACHGH010000001">
    <property type="protein sequence ID" value="MBB6452153.1"/>
    <property type="molecule type" value="Genomic_DNA"/>
</dbReference>
<reference evidence="1 2" key="1">
    <citation type="submission" date="2020-08" db="EMBL/GenBank/DDBJ databases">
        <title>Genomic Encyclopedia of Type Strains, Phase IV (KMG-IV): sequencing the most valuable type-strain genomes for metagenomic binning, comparative biology and taxonomic classification.</title>
        <authorList>
            <person name="Goeker M."/>
        </authorList>
    </citation>
    <scope>NUCLEOTIDE SEQUENCE [LARGE SCALE GENOMIC DNA]</scope>
    <source>
        <strain evidence="1 2">DSM 19612</strain>
    </source>
</reference>
<organism evidence="1 2">
    <name type="scientific">Salirhabdus euzebyi</name>
    <dbReference type="NCBI Taxonomy" id="394506"/>
    <lineage>
        <taxon>Bacteria</taxon>
        <taxon>Bacillati</taxon>
        <taxon>Bacillota</taxon>
        <taxon>Bacilli</taxon>
        <taxon>Bacillales</taxon>
        <taxon>Bacillaceae</taxon>
        <taxon>Salirhabdus</taxon>
    </lineage>
</organism>
<name>A0A841Q1K5_9BACI</name>